<evidence type="ECO:0000313" key="2">
    <source>
        <dbReference type="EMBL" id="CAG8670921.1"/>
    </source>
</evidence>
<comment type="caution">
    <text evidence="2">The sequence shown here is derived from an EMBL/GenBank/DDBJ whole genome shotgun (WGS) entry which is preliminary data.</text>
</comment>
<dbReference type="EMBL" id="CAJVPI010004924">
    <property type="protein sequence ID" value="CAG8670921.1"/>
    <property type="molecule type" value="Genomic_DNA"/>
</dbReference>
<name>A0A9N9EDV7_9GLOM</name>
<gene>
    <name evidence="2" type="ORF">PBRASI_LOCUS11299</name>
</gene>
<dbReference type="Proteomes" id="UP000789739">
    <property type="component" value="Unassembled WGS sequence"/>
</dbReference>
<organism evidence="2 3">
    <name type="scientific">Paraglomus brasilianum</name>
    <dbReference type="NCBI Taxonomy" id="144538"/>
    <lineage>
        <taxon>Eukaryota</taxon>
        <taxon>Fungi</taxon>
        <taxon>Fungi incertae sedis</taxon>
        <taxon>Mucoromycota</taxon>
        <taxon>Glomeromycotina</taxon>
        <taxon>Glomeromycetes</taxon>
        <taxon>Paraglomerales</taxon>
        <taxon>Paraglomeraceae</taxon>
        <taxon>Paraglomus</taxon>
    </lineage>
</organism>
<feature type="non-terminal residue" evidence="2">
    <location>
        <position position="170"/>
    </location>
</feature>
<feature type="region of interest" description="Disordered" evidence="1">
    <location>
        <begin position="81"/>
        <end position="100"/>
    </location>
</feature>
<reference evidence="2" key="1">
    <citation type="submission" date="2021-06" db="EMBL/GenBank/DDBJ databases">
        <authorList>
            <person name="Kallberg Y."/>
            <person name="Tangrot J."/>
            <person name="Rosling A."/>
        </authorList>
    </citation>
    <scope>NUCLEOTIDE SEQUENCE</scope>
    <source>
        <strain evidence="2">BR232B</strain>
    </source>
</reference>
<dbReference type="AlphaFoldDB" id="A0A9N9EDV7"/>
<accession>A0A9N9EDV7</accession>
<sequence>TNFVHFPFRLLRGSHLKKHIVLTALHAWQNSDANTGDEGDNTPTYVIDSPTIQIEEDDTISLSVLSTPTPKTYASEKIPMPTLTLDTSPHDSNIRSYEFGDDGKETKRAMVAMTEQLKELQQTITSVGNIQVLMTGEFQLIIRDILEEISMQEIKVSMIETLIIKESRQE</sequence>
<evidence type="ECO:0000313" key="3">
    <source>
        <dbReference type="Proteomes" id="UP000789739"/>
    </source>
</evidence>
<evidence type="ECO:0000256" key="1">
    <source>
        <dbReference type="SAM" id="MobiDB-lite"/>
    </source>
</evidence>
<keyword evidence="3" id="KW-1185">Reference proteome</keyword>
<proteinExistence type="predicted"/>
<protein>
    <submittedName>
        <fullName evidence="2">1295_t:CDS:1</fullName>
    </submittedName>
</protein>